<dbReference type="FunFam" id="2.40.10.10:FF:000010">
    <property type="entry name" value="Kallikrein related peptidase 11"/>
    <property type="match status" value="1"/>
</dbReference>
<evidence type="ECO:0000256" key="5">
    <source>
        <dbReference type="ARBA" id="ARBA00023157"/>
    </source>
</evidence>
<evidence type="ECO:0000256" key="3">
    <source>
        <dbReference type="ARBA" id="ARBA00022801"/>
    </source>
</evidence>
<dbReference type="GO" id="GO:0030141">
    <property type="term" value="C:secretory granule"/>
    <property type="evidence" value="ECO:0007669"/>
    <property type="project" value="TreeGrafter"/>
</dbReference>
<sequence>MEGPNPISPLRRTILELLYVVLLLLVSSGRTEQTDIRIVGGYACEKGQPWQAALFYDQLYCGGVLINKDWVLTAAHCKQPGVLISGRDCPPISCCLLFAFYNLKQPDESEQRRTASKLIPHPNYNPNTKDNNIMLIKLTTPVQFSNKVYPIALARSTTAPGTTCVMSGWGTAKYPIRTLTYCTNLQIVSAAECQKAYPGSFTNNMLCAGVAERGTDPCQVDSGGPLVCGGALHGIVSWGFGECALPQKPAVYIKISKYINWIQATIRGG</sequence>
<keyword evidence="3" id="KW-0378">Hydrolase</keyword>
<name>A0A8C8RUW0_9SAUR</name>
<reference evidence="8" key="2">
    <citation type="submission" date="2025-09" db="UniProtKB">
        <authorList>
            <consortium name="Ensembl"/>
        </authorList>
    </citation>
    <scope>IDENTIFICATION</scope>
</reference>
<evidence type="ECO:0000256" key="2">
    <source>
        <dbReference type="ARBA" id="ARBA00022670"/>
    </source>
</evidence>
<keyword evidence="2" id="KW-0645">Protease</keyword>
<dbReference type="SUPFAM" id="SSF50494">
    <property type="entry name" value="Trypsin-like serine proteases"/>
    <property type="match status" value="1"/>
</dbReference>
<dbReference type="PROSITE" id="PS00134">
    <property type="entry name" value="TRYPSIN_HIS"/>
    <property type="match status" value="1"/>
</dbReference>
<feature type="signal peptide" evidence="6">
    <location>
        <begin position="1"/>
        <end position="31"/>
    </location>
</feature>
<evidence type="ECO:0000313" key="9">
    <source>
        <dbReference type="Proteomes" id="UP000694393"/>
    </source>
</evidence>
<comment type="similarity">
    <text evidence="1">Belongs to the peptidase S1 family. Snake venom subfamily.</text>
</comment>
<dbReference type="Proteomes" id="UP000694393">
    <property type="component" value="Unplaced"/>
</dbReference>
<protein>
    <recommendedName>
        <fullName evidence="7">Peptidase S1 domain-containing protein</fullName>
    </recommendedName>
</protein>
<feature type="chain" id="PRO_5034838403" description="Peptidase S1 domain-containing protein" evidence="6">
    <location>
        <begin position="32"/>
        <end position="269"/>
    </location>
</feature>
<keyword evidence="5" id="KW-1015">Disulfide bond</keyword>
<dbReference type="CDD" id="cd00190">
    <property type="entry name" value="Tryp_SPc"/>
    <property type="match status" value="1"/>
</dbReference>
<dbReference type="InterPro" id="IPR018114">
    <property type="entry name" value="TRYPSIN_HIS"/>
</dbReference>
<evidence type="ECO:0000256" key="6">
    <source>
        <dbReference type="SAM" id="SignalP"/>
    </source>
</evidence>
<dbReference type="PROSITE" id="PS50240">
    <property type="entry name" value="TRYPSIN_DOM"/>
    <property type="match status" value="1"/>
</dbReference>
<dbReference type="PANTHER" id="PTHR24271:SF47">
    <property type="entry name" value="KALLIKREIN-1"/>
    <property type="match status" value="1"/>
</dbReference>
<dbReference type="InterPro" id="IPR001254">
    <property type="entry name" value="Trypsin_dom"/>
</dbReference>
<dbReference type="Pfam" id="PF00089">
    <property type="entry name" value="Trypsin"/>
    <property type="match status" value="1"/>
</dbReference>
<dbReference type="AlphaFoldDB" id="A0A8C8RUW0"/>
<dbReference type="SMART" id="SM00020">
    <property type="entry name" value="Tryp_SPc"/>
    <property type="match status" value="1"/>
</dbReference>
<dbReference type="PRINTS" id="PR00722">
    <property type="entry name" value="CHYMOTRYPSIN"/>
</dbReference>
<dbReference type="Ensembl" id="ENSPCET00000011808.1">
    <property type="protein sequence ID" value="ENSPCEP00000011433.1"/>
    <property type="gene ID" value="ENSPCEG00000009001.1"/>
</dbReference>
<evidence type="ECO:0000313" key="8">
    <source>
        <dbReference type="Ensembl" id="ENSPCEP00000011433.1"/>
    </source>
</evidence>
<dbReference type="InterPro" id="IPR001314">
    <property type="entry name" value="Peptidase_S1A"/>
</dbReference>
<evidence type="ECO:0000259" key="7">
    <source>
        <dbReference type="PROSITE" id="PS50240"/>
    </source>
</evidence>
<reference evidence="8" key="1">
    <citation type="submission" date="2025-08" db="UniProtKB">
        <authorList>
            <consortium name="Ensembl"/>
        </authorList>
    </citation>
    <scope>IDENTIFICATION</scope>
</reference>
<evidence type="ECO:0000256" key="1">
    <source>
        <dbReference type="ARBA" id="ARBA00009228"/>
    </source>
</evidence>
<proteinExistence type="inferred from homology"/>
<evidence type="ECO:0000256" key="4">
    <source>
        <dbReference type="ARBA" id="ARBA00022825"/>
    </source>
</evidence>
<keyword evidence="6" id="KW-0732">Signal</keyword>
<dbReference type="PANTHER" id="PTHR24271">
    <property type="entry name" value="KALLIKREIN-RELATED"/>
    <property type="match status" value="1"/>
</dbReference>
<feature type="domain" description="Peptidase S1" evidence="7">
    <location>
        <begin position="38"/>
        <end position="267"/>
    </location>
</feature>
<dbReference type="InterPro" id="IPR043504">
    <property type="entry name" value="Peptidase_S1_PA_chymotrypsin"/>
</dbReference>
<dbReference type="GO" id="GO:0004252">
    <property type="term" value="F:serine-type endopeptidase activity"/>
    <property type="evidence" value="ECO:0007669"/>
    <property type="project" value="InterPro"/>
</dbReference>
<dbReference type="GO" id="GO:0006508">
    <property type="term" value="P:proteolysis"/>
    <property type="evidence" value="ECO:0007669"/>
    <property type="project" value="UniProtKB-KW"/>
</dbReference>
<dbReference type="InterPro" id="IPR009003">
    <property type="entry name" value="Peptidase_S1_PA"/>
</dbReference>
<keyword evidence="4" id="KW-0720">Serine protease</keyword>
<accession>A0A8C8RUW0</accession>
<organism evidence="8 9">
    <name type="scientific">Pelusios castaneus</name>
    <name type="common">West African mud turtle</name>
    <dbReference type="NCBI Taxonomy" id="367368"/>
    <lineage>
        <taxon>Eukaryota</taxon>
        <taxon>Metazoa</taxon>
        <taxon>Chordata</taxon>
        <taxon>Craniata</taxon>
        <taxon>Vertebrata</taxon>
        <taxon>Euteleostomi</taxon>
        <taxon>Archelosauria</taxon>
        <taxon>Testudinata</taxon>
        <taxon>Testudines</taxon>
        <taxon>Pleurodira</taxon>
        <taxon>Pelomedusidae</taxon>
        <taxon>Pelusios</taxon>
    </lineage>
</organism>
<keyword evidence="9" id="KW-1185">Reference proteome</keyword>
<dbReference type="Gene3D" id="2.40.10.10">
    <property type="entry name" value="Trypsin-like serine proteases"/>
    <property type="match status" value="3"/>
</dbReference>